<feature type="compositionally biased region" description="Pro residues" evidence="1">
    <location>
        <begin position="888"/>
        <end position="901"/>
    </location>
</feature>
<feature type="compositionally biased region" description="Polar residues" evidence="1">
    <location>
        <begin position="200"/>
        <end position="210"/>
    </location>
</feature>
<feature type="signal peptide" evidence="2">
    <location>
        <begin position="1"/>
        <end position="21"/>
    </location>
</feature>
<feature type="region of interest" description="Disordered" evidence="1">
    <location>
        <begin position="1422"/>
        <end position="1443"/>
    </location>
</feature>
<feature type="compositionally biased region" description="Polar residues" evidence="1">
    <location>
        <begin position="382"/>
        <end position="406"/>
    </location>
</feature>
<feature type="compositionally biased region" description="Basic and acidic residues" evidence="1">
    <location>
        <begin position="413"/>
        <end position="422"/>
    </location>
</feature>
<evidence type="ECO:0000256" key="1">
    <source>
        <dbReference type="SAM" id="MobiDB-lite"/>
    </source>
</evidence>
<keyword evidence="4" id="KW-1185">Reference proteome</keyword>
<feature type="region of interest" description="Disordered" evidence="1">
    <location>
        <begin position="161"/>
        <end position="217"/>
    </location>
</feature>
<feature type="compositionally biased region" description="Polar residues" evidence="1">
    <location>
        <begin position="432"/>
        <end position="467"/>
    </location>
</feature>
<protein>
    <submittedName>
        <fullName evidence="3">Uncharacterized protein</fullName>
    </submittedName>
</protein>
<feature type="compositionally biased region" description="Pro residues" evidence="1">
    <location>
        <begin position="864"/>
        <end position="875"/>
    </location>
</feature>
<feature type="compositionally biased region" description="Low complexity" evidence="1">
    <location>
        <begin position="1189"/>
        <end position="1202"/>
    </location>
</feature>
<feature type="compositionally biased region" description="Polar residues" evidence="1">
    <location>
        <begin position="933"/>
        <end position="955"/>
    </location>
</feature>
<comment type="caution">
    <text evidence="3">The sequence shown here is derived from an EMBL/GenBank/DDBJ whole genome shotgun (WGS) entry which is preliminary data.</text>
</comment>
<reference evidence="3" key="1">
    <citation type="submission" date="2023-11" db="EMBL/GenBank/DDBJ databases">
        <title>Genome assemblies of two species of porcelain crab, Petrolisthes cinctipes and Petrolisthes manimaculis (Anomura: Porcellanidae).</title>
        <authorList>
            <person name="Angst P."/>
        </authorList>
    </citation>
    <scope>NUCLEOTIDE SEQUENCE</scope>
    <source>
        <strain evidence="3">PB745_02</strain>
        <tissue evidence="3">Gill</tissue>
    </source>
</reference>
<feature type="region of interest" description="Disordered" evidence="1">
    <location>
        <begin position="1166"/>
        <end position="1387"/>
    </location>
</feature>
<gene>
    <name evidence="3" type="ORF">Pmani_030269</name>
</gene>
<feature type="compositionally biased region" description="Polar residues" evidence="1">
    <location>
        <begin position="102"/>
        <end position="132"/>
    </location>
</feature>
<feature type="compositionally biased region" description="Polar residues" evidence="1">
    <location>
        <begin position="1168"/>
        <end position="1177"/>
    </location>
</feature>
<evidence type="ECO:0000256" key="2">
    <source>
        <dbReference type="SAM" id="SignalP"/>
    </source>
</evidence>
<feature type="compositionally biased region" description="Polar residues" evidence="1">
    <location>
        <begin position="314"/>
        <end position="324"/>
    </location>
</feature>
<name>A0AAE1NXV2_9EUCA</name>
<feature type="compositionally biased region" description="Basic and acidic residues" evidence="1">
    <location>
        <begin position="1283"/>
        <end position="1292"/>
    </location>
</feature>
<feature type="compositionally biased region" description="Low complexity" evidence="1">
    <location>
        <begin position="566"/>
        <end position="583"/>
    </location>
</feature>
<feature type="region of interest" description="Disordered" evidence="1">
    <location>
        <begin position="600"/>
        <end position="626"/>
    </location>
</feature>
<dbReference type="EMBL" id="JAWZYT010003664">
    <property type="protein sequence ID" value="KAK4297301.1"/>
    <property type="molecule type" value="Genomic_DNA"/>
</dbReference>
<feature type="compositionally biased region" description="Polar residues" evidence="1">
    <location>
        <begin position="1127"/>
        <end position="1147"/>
    </location>
</feature>
<feature type="chain" id="PRO_5041957044" evidence="2">
    <location>
        <begin position="22"/>
        <end position="1630"/>
    </location>
</feature>
<feature type="compositionally biased region" description="Low complexity" evidence="1">
    <location>
        <begin position="663"/>
        <end position="695"/>
    </location>
</feature>
<feature type="compositionally biased region" description="Low complexity" evidence="1">
    <location>
        <begin position="1300"/>
        <end position="1323"/>
    </location>
</feature>
<organism evidence="3 4">
    <name type="scientific">Petrolisthes manimaculis</name>
    <dbReference type="NCBI Taxonomy" id="1843537"/>
    <lineage>
        <taxon>Eukaryota</taxon>
        <taxon>Metazoa</taxon>
        <taxon>Ecdysozoa</taxon>
        <taxon>Arthropoda</taxon>
        <taxon>Crustacea</taxon>
        <taxon>Multicrustacea</taxon>
        <taxon>Malacostraca</taxon>
        <taxon>Eumalacostraca</taxon>
        <taxon>Eucarida</taxon>
        <taxon>Decapoda</taxon>
        <taxon>Pleocyemata</taxon>
        <taxon>Anomura</taxon>
        <taxon>Galatheoidea</taxon>
        <taxon>Porcellanidae</taxon>
        <taxon>Petrolisthes</taxon>
    </lineage>
</organism>
<accession>A0AAE1NXV2</accession>
<feature type="region of interest" description="Disordered" evidence="1">
    <location>
        <begin position="564"/>
        <end position="585"/>
    </location>
</feature>
<evidence type="ECO:0000313" key="3">
    <source>
        <dbReference type="EMBL" id="KAK4297301.1"/>
    </source>
</evidence>
<feature type="compositionally biased region" description="Polar residues" evidence="1">
    <location>
        <begin position="700"/>
        <end position="749"/>
    </location>
</feature>
<feature type="region of interest" description="Disordered" evidence="1">
    <location>
        <begin position="840"/>
        <end position="994"/>
    </location>
</feature>
<feature type="region of interest" description="Disordered" evidence="1">
    <location>
        <begin position="1480"/>
        <end position="1499"/>
    </location>
</feature>
<feature type="compositionally biased region" description="Low complexity" evidence="1">
    <location>
        <begin position="365"/>
        <end position="374"/>
    </location>
</feature>
<feature type="compositionally biased region" description="Basic and acidic residues" evidence="1">
    <location>
        <begin position="282"/>
        <end position="297"/>
    </location>
</feature>
<feature type="region of interest" description="Disordered" evidence="1">
    <location>
        <begin position="275"/>
        <end position="467"/>
    </location>
</feature>
<feature type="compositionally biased region" description="Polar residues" evidence="1">
    <location>
        <begin position="1265"/>
        <end position="1279"/>
    </location>
</feature>
<dbReference type="Proteomes" id="UP001292094">
    <property type="component" value="Unassembled WGS sequence"/>
</dbReference>
<keyword evidence="2" id="KW-0732">Signal</keyword>
<feature type="compositionally biased region" description="Low complexity" evidence="1">
    <location>
        <begin position="176"/>
        <end position="194"/>
    </location>
</feature>
<sequence>MRKVVAVLSATVLLLLPVCWAGAEDELPADAVLQAVTLLQTASGSRASFVRNNIDANQDETPESSNTSPSREGENEGRIRNDLLQATFQPQKIKTPSKKVRSSLQRVNTSQLTPSTSQQRVRTSEQKQNISRQRLRTLQKRLNAPPPSVVPQSEVQVVRGRVDASSNSVPVENLVGTDTSGNRGGSSSSRGNTRVKSKSEGNNEVVSTTFKKGRRGRARVVTVRRPLSNTATQTLSNTQAPEAEGRIGGDIELEDVNLKNIHSLGGWGKRLSAARSNSHSLKPLDDTTQRRDDDHELLAATTFRPKITHRRKSPTSSTSDTVSQRIPGRVTPSTRRGSNTRRRFQTPRPGGVNSDNRESTNKLQVTRPRVTRPTRPLPPVRSGNSPSTRPTHKNVASGQSGGTSIKPSAIKDGPPHVIEDIPRIPQDLPNEEATQNSESTNPQHPKLTPNHNSTPKPTQFPTNPPVTSNFLVPRPTTIFPFSSPGAITTFSPNGPIFQSTTPSPFITGVSNFPTQSPFTTFGHPSGSSFVSFSLNHVPVFQSSRVPSSPTHSPLTPASLFLTTAQPPVTTPSSSGFGSSALSTPRPPLLTSPVPALFSPSGIPQFLPSQSPQVTSPRPPASITSPSPFLSSTIGSVPLLPPNFNSISSPSPFAFTSPRPLLTSSRPNSFSSSRQQSFPSFSQPQSFVTPQSQSFPAPRPQSITSNQSPIFLSSFPTSATPHPSSITSPQSTAFKQNPSPNPTSFISTFHPFSSTTQRPIQFSPSTVTPLPPGFVNRSPGAIVEIPTTPQPPHISSFSQPFVHTNNQRTPFRGSSTFRSSQNQAFQGNAINNRFVNSPFERVRPLPSQSHNFPTLRPIQVNSRPTLPPIHAAPPPSQLESPTFIVGPQDPSPTSPSFSPTPTPSRFTLLPEKFDFGSRLPPSSTPVNILPPDFENSQVVSRSTVRPPFSNSNINQVSHKRDPPPLPPPPPPHSQRFDSSPTTATPPLPLQGTDDPFSFLKMQHELNTNALRNRGSTQTGVNPTRAPFFSVFSTTRPPRAPNHPVNFLVQKTKPGVSGKSQSTASFQRFDVPVPQVTSRPLGQPPSVINQANFHNSNILPGSTHSLTSPQTSAKSQRIQTHRNSFNRRPGSNTIIHPSKPQNTNIAPSQISSTLSPFFAAFGQPAFTRFGENTNHSPQANIHDRGNTHTDSPGLLRGSSLSRSPILGTIQTQTRGGHTGSSNNRPNRIQTNAPHNRSGNLSSRERGGRSTTIAPNTNTRTLQTNTQSAGNRANDQRNQSNRGKVRFADKLRDTELGDATFPTQQGSVTQGGTQNTGSSQSQTRNQGRGGRDQQLPSPPVIHFGGFVPMKSPTPNPSLVLTPPASPGPKRNSNPQEQLTPPPQRQAISPERLNRKLQTSNTHSGTNNNNAPFIFSTTTIPPSVTTFRGTFSFPSSQATHPPRSSNNIHTQNEPLVTVAPNTFLNLGTIRTPSTARSIIARSTTPGTVRPSFNQPLKPTLPPSLRLNQPVTPRPHITHTVIPTLPPPPSLLNIAQPSTLQPQFIKQSVTPKSRSALPILLESKQLIQPSNSASSSPQRRPTAQDPQSTKPRGPTVGGGTDIGGDSRAFQLTAPLTGKSFIFFRNGVNEYRVVWD</sequence>
<evidence type="ECO:0000313" key="4">
    <source>
        <dbReference type="Proteomes" id="UP001292094"/>
    </source>
</evidence>
<feature type="compositionally biased region" description="Pro residues" evidence="1">
    <location>
        <begin position="962"/>
        <end position="971"/>
    </location>
</feature>
<proteinExistence type="predicted"/>
<feature type="compositionally biased region" description="Polar residues" evidence="1">
    <location>
        <begin position="606"/>
        <end position="626"/>
    </location>
</feature>
<feature type="region of interest" description="Disordered" evidence="1">
    <location>
        <begin position="1558"/>
        <end position="1600"/>
    </location>
</feature>
<feature type="region of interest" description="Disordered" evidence="1">
    <location>
        <begin position="657"/>
        <end position="749"/>
    </location>
</feature>
<feature type="compositionally biased region" description="Basic and acidic residues" evidence="1">
    <location>
        <begin position="71"/>
        <end position="81"/>
    </location>
</feature>
<feature type="compositionally biased region" description="Polar residues" evidence="1">
    <location>
        <begin position="1560"/>
        <end position="1585"/>
    </location>
</feature>
<feature type="region of interest" description="Disordered" evidence="1">
    <location>
        <begin position="1119"/>
        <end position="1147"/>
    </location>
</feature>
<feature type="compositionally biased region" description="Polar residues" evidence="1">
    <location>
        <begin position="1206"/>
        <end position="1239"/>
    </location>
</feature>
<feature type="compositionally biased region" description="Polar residues" evidence="1">
    <location>
        <begin position="84"/>
        <end position="94"/>
    </location>
</feature>
<feature type="compositionally biased region" description="Low complexity" evidence="1">
    <location>
        <begin position="1253"/>
        <end position="1264"/>
    </location>
</feature>
<feature type="region of interest" description="Disordered" evidence="1">
    <location>
        <begin position="55"/>
        <end position="132"/>
    </location>
</feature>
<feature type="compositionally biased region" description="Polar residues" evidence="1">
    <location>
        <begin position="1480"/>
        <end position="1492"/>
    </location>
</feature>